<dbReference type="Proteomes" id="UP000664169">
    <property type="component" value="Unassembled WGS sequence"/>
</dbReference>
<comment type="subcellular location">
    <subcellularLocation>
        <location evidence="1">Nucleus</location>
    </subcellularLocation>
</comment>
<keyword evidence="3" id="KW-0507">mRNA processing</keyword>
<dbReference type="Gene3D" id="6.10.140.420">
    <property type="match status" value="1"/>
</dbReference>
<dbReference type="GO" id="GO:0008380">
    <property type="term" value="P:RNA splicing"/>
    <property type="evidence" value="ECO:0007669"/>
    <property type="project" value="UniProtKB-KW"/>
</dbReference>
<dbReference type="CDD" id="cd21372">
    <property type="entry name" value="cwf21_CWC21-like"/>
    <property type="match status" value="1"/>
</dbReference>
<evidence type="ECO:0000256" key="8">
    <source>
        <dbReference type="SAM" id="MobiDB-lite"/>
    </source>
</evidence>
<reference evidence="10" key="1">
    <citation type="submission" date="2021-03" db="EMBL/GenBank/DDBJ databases">
        <authorList>
            <person name="Tagirdzhanova G."/>
        </authorList>
    </citation>
    <scope>NUCLEOTIDE SEQUENCE</scope>
</reference>
<gene>
    <name evidence="10" type="ORF">GOMPHAMPRED_003879</name>
</gene>
<name>A0A8H3IET9_9LECA</name>
<evidence type="ECO:0000256" key="7">
    <source>
        <dbReference type="SAM" id="Coils"/>
    </source>
</evidence>
<feature type="region of interest" description="Disordered" evidence="8">
    <location>
        <begin position="1"/>
        <end position="60"/>
    </location>
</feature>
<evidence type="ECO:0000256" key="2">
    <source>
        <dbReference type="ARBA" id="ARBA00005954"/>
    </source>
</evidence>
<dbReference type="InterPro" id="IPR013170">
    <property type="entry name" value="mRNA_splic_Cwf21_dom"/>
</dbReference>
<evidence type="ECO:0000256" key="5">
    <source>
        <dbReference type="ARBA" id="ARBA00023187"/>
    </source>
</evidence>
<sequence>MSSNVGLSTPRGSGTSGYVQRNLSALNPSKKPTTSRFAPYPQSASEIDHLRHKQRQPDQKILAHDRAREIEVKIFELRDKLEEEEDVDEEDIERQCDELREKLSKEGGVKEGKVLKRHQVHELAAAKIEESEKLRRALGIRKDYEEGSHWKRSGNGIGATEERLKAGLKNEDEDRGEKSRRRRSGSGSAREEEDDDEE</sequence>
<keyword evidence="6" id="KW-0539">Nucleus</keyword>
<evidence type="ECO:0000259" key="9">
    <source>
        <dbReference type="SMART" id="SM01115"/>
    </source>
</evidence>
<comment type="similarity">
    <text evidence="2">Belongs to the CWC21 family.</text>
</comment>
<dbReference type="SMART" id="SM01115">
    <property type="entry name" value="cwf21"/>
    <property type="match status" value="1"/>
</dbReference>
<dbReference type="Pfam" id="PF08312">
    <property type="entry name" value="cwf21"/>
    <property type="match status" value="1"/>
</dbReference>
<dbReference type="OrthoDB" id="10267305at2759"/>
<keyword evidence="7" id="KW-0175">Coiled coil</keyword>
<organism evidence="10 11">
    <name type="scientific">Gomphillus americanus</name>
    <dbReference type="NCBI Taxonomy" id="1940652"/>
    <lineage>
        <taxon>Eukaryota</taxon>
        <taxon>Fungi</taxon>
        <taxon>Dikarya</taxon>
        <taxon>Ascomycota</taxon>
        <taxon>Pezizomycotina</taxon>
        <taxon>Lecanoromycetes</taxon>
        <taxon>OSLEUM clade</taxon>
        <taxon>Ostropomycetidae</taxon>
        <taxon>Ostropales</taxon>
        <taxon>Graphidaceae</taxon>
        <taxon>Gomphilloideae</taxon>
        <taxon>Gomphillus</taxon>
    </lineage>
</organism>
<evidence type="ECO:0000313" key="10">
    <source>
        <dbReference type="EMBL" id="CAF9925402.1"/>
    </source>
</evidence>
<keyword evidence="4" id="KW-0747">Spliceosome</keyword>
<evidence type="ECO:0000256" key="4">
    <source>
        <dbReference type="ARBA" id="ARBA00022728"/>
    </source>
</evidence>
<feature type="compositionally biased region" description="Polar residues" evidence="8">
    <location>
        <begin position="1"/>
        <end position="36"/>
    </location>
</feature>
<evidence type="ECO:0000313" key="11">
    <source>
        <dbReference type="Proteomes" id="UP000664169"/>
    </source>
</evidence>
<comment type="caution">
    <text evidence="10">The sequence shown here is derived from an EMBL/GenBank/DDBJ whole genome shotgun (WGS) entry which is preliminary data.</text>
</comment>
<dbReference type="PANTHER" id="PTHR36562:SF5">
    <property type="entry name" value="SERINE_ARGININE REPETITIVE MATRIX 2"/>
    <property type="match status" value="1"/>
</dbReference>
<dbReference type="AlphaFoldDB" id="A0A8H3IET9"/>
<feature type="coiled-coil region" evidence="7">
    <location>
        <begin position="67"/>
        <end position="102"/>
    </location>
</feature>
<dbReference type="PANTHER" id="PTHR36562">
    <property type="entry name" value="SERINE/ARGININE REPETITIVE MATRIX 2"/>
    <property type="match status" value="1"/>
</dbReference>
<feature type="region of interest" description="Disordered" evidence="8">
    <location>
        <begin position="145"/>
        <end position="198"/>
    </location>
</feature>
<keyword evidence="11" id="KW-1185">Reference proteome</keyword>
<feature type="domain" description="CWF21" evidence="9">
    <location>
        <begin position="62"/>
        <end position="108"/>
    </location>
</feature>
<evidence type="ECO:0000256" key="6">
    <source>
        <dbReference type="ARBA" id="ARBA00023242"/>
    </source>
</evidence>
<evidence type="ECO:0000256" key="3">
    <source>
        <dbReference type="ARBA" id="ARBA00022664"/>
    </source>
</evidence>
<feature type="compositionally biased region" description="Basic and acidic residues" evidence="8">
    <location>
        <begin position="160"/>
        <end position="177"/>
    </location>
</feature>
<dbReference type="EMBL" id="CAJPDQ010000023">
    <property type="protein sequence ID" value="CAF9925402.1"/>
    <property type="molecule type" value="Genomic_DNA"/>
</dbReference>
<accession>A0A8H3IET9</accession>
<dbReference type="GO" id="GO:0006397">
    <property type="term" value="P:mRNA processing"/>
    <property type="evidence" value="ECO:0007669"/>
    <property type="project" value="UniProtKB-KW"/>
</dbReference>
<dbReference type="InterPro" id="IPR051372">
    <property type="entry name" value="CWC21"/>
</dbReference>
<keyword evidence="5" id="KW-0508">mRNA splicing</keyword>
<evidence type="ECO:0000256" key="1">
    <source>
        <dbReference type="ARBA" id="ARBA00004123"/>
    </source>
</evidence>
<dbReference type="GO" id="GO:0005681">
    <property type="term" value="C:spliceosomal complex"/>
    <property type="evidence" value="ECO:0007669"/>
    <property type="project" value="UniProtKB-KW"/>
</dbReference>
<protein>
    <recommendedName>
        <fullName evidence="9">CWF21 domain-containing protein</fullName>
    </recommendedName>
</protein>
<proteinExistence type="inferred from homology"/>